<reference evidence="4 5" key="1">
    <citation type="submission" date="2020-08" db="EMBL/GenBank/DDBJ databases">
        <title>Genomic Encyclopedia of Type Strains, Phase III (KMG-III): the genomes of soil and plant-associated and newly described type strains.</title>
        <authorList>
            <person name="Whitman W."/>
        </authorList>
    </citation>
    <scope>NUCLEOTIDE SEQUENCE [LARGE SCALE GENOMIC DNA]</scope>
    <source>
        <strain evidence="4 5">CECT 3265</strain>
    </source>
</reference>
<dbReference type="PANTHER" id="PTHR11487:SF0">
    <property type="entry name" value="S-ACYL FATTY ACID SYNTHASE THIOESTERASE, MEDIUM CHAIN"/>
    <property type="match status" value="1"/>
</dbReference>
<evidence type="ECO:0000256" key="2">
    <source>
        <dbReference type="ARBA" id="ARBA00022801"/>
    </source>
</evidence>
<keyword evidence="5" id="KW-1185">Reference proteome</keyword>
<sequence>MAEIPVDDTLWCRNFRPTPDAPVRLVCFPHAGGSASFYLPLASALTPDADVLAIQYPGRQDRRREPCVDDIATLAEQVHTALAGWLDRPVVFFGHSMGALVAFEVARRMEREGQGPARLFASGRRAPSRYRDENVHQRDDDGIVAELRDMSGTDTRVLGDEEMLRMVLPAIRADYRAVETYRSEPGASVRCPVTVMVGDDDPKTSLDEAEDWKGHTTGGFDMQVYSGGHFYLSSQAPAVITALRGHLAAVPASPQG</sequence>
<dbReference type="Gene3D" id="3.40.50.1820">
    <property type="entry name" value="alpha/beta hydrolase"/>
    <property type="match status" value="1"/>
</dbReference>
<evidence type="ECO:0000313" key="4">
    <source>
        <dbReference type="EMBL" id="MBB4885358.1"/>
    </source>
</evidence>
<feature type="domain" description="Thioesterase TesA-like" evidence="3">
    <location>
        <begin position="26"/>
        <end position="247"/>
    </location>
</feature>
<dbReference type="GO" id="GO:0008610">
    <property type="term" value="P:lipid biosynthetic process"/>
    <property type="evidence" value="ECO:0007669"/>
    <property type="project" value="TreeGrafter"/>
</dbReference>
<dbReference type="InterPro" id="IPR029058">
    <property type="entry name" value="AB_hydrolase_fold"/>
</dbReference>
<dbReference type="Proteomes" id="UP000556436">
    <property type="component" value="Unassembled WGS sequence"/>
</dbReference>
<gene>
    <name evidence="4" type="ORF">FHS38_001386</name>
</gene>
<dbReference type="RefSeq" id="WP_184731796.1">
    <property type="nucleotide sequence ID" value="NZ_BMRW01000011.1"/>
</dbReference>
<dbReference type="InterPro" id="IPR020802">
    <property type="entry name" value="TesA-like"/>
</dbReference>
<dbReference type="EMBL" id="JACHJG010000002">
    <property type="protein sequence ID" value="MBB4885358.1"/>
    <property type="molecule type" value="Genomic_DNA"/>
</dbReference>
<dbReference type="PANTHER" id="PTHR11487">
    <property type="entry name" value="THIOESTERASE"/>
    <property type="match status" value="1"/>
</dbReference>
<dbReference type="AlphaFoldDB" id="A0A7W7L940"/>
<evidence type="ECO:0000256" key="1">
    <source>
        <dbReference type="ARBA" id="ARBA00007169"/>
    </source>
</evidence>
<dbReference type="SUPFAM" id="SSF53474">
    <property type="entry name" value="alpha/beta-Hydrolases"/>
    <property type="match status" value="1"/>
</dbReference>
<comment type="caution">
    <text evidence="4">The sequence shown here is derived from an EMBL/GenBank/DDBJ whole genome shotgun (WGS) entry which is preliminary data.</text>
</comment>
<dbReference type="Pfam" id="PF00975">
    <property type="entry name" value="Thioesterase"/>
    <property type="match status" value="1"/>
</dbReference>
<dbReference type="GO" id="GO:0016787">
    <property type="term" value="F:hydrolase activity"/>
    <property type="evidence" value="ECO:0007669"/>
    <property type="project" value="UniProtKB-KW"/>
</dbReference>
<protein>
    <submittedName>
        <fullName evidence="4">Surfactin synthase thioesterase subunit</fullName>
    </submittedName>
</protein>
<proteinExistence type="inferred from homology"/>
<dbReference type="SMART" id="SM00824">
    <property type="entry name" value="PKS_TE"/>
    <property type="match status" value="1"/>
</dbReference>
<evidence type="ECO:0000313" key="5">
    <source>
        <dbReference type="Proteomes" id="UP000556436"/>
    </source>
</evidence>
<dbReference type="InterPro" id="IPR001031">
    <property type="entry name" value="Thioesterase"/>
</dbReference>
<accession>A0A7W7L940</accession>
<name>A0A7W7L940_STRNE</name>
<evidence type="ECO:0000259" key="3">
    <source>
        <dbReference type="SMART" id="SM00824"/>
    </source>
</evidence>
<dbReference type="InterPro" id="IPR012223">
    <property type="entry name" value="TEII"/>
</dbReference>
<organism evidence="4 5">
    <name type="scientific">Streptomyces netropsis</name>
    <name type="common">Streptoverticillium netropsis</name>
    <dbReference type="NCBI Taxonomy" id="55404"/>
    <lineage>
        <taxon>Bacteria</taxon>
        <taxon>Bacillati</taxon>
        <taxon>Actinomycetota</taxon>
        <taxon>Actinomycetes</taxon>
        <taxon>Kitasatosporales</taxon>
        <taxon>Streptomycetaceae</taxon>
        <taxon>Streptomyces</taxon>
    </lineage>
</organism>
<comment type="similarity">
    <text evidence="1">Belongs to the thioesterase family.</text>
</comment>
<keyword evidence="2" id="KW-0378">Hydrolase</keyword>